<gene>
    <name evidence="13" type="ORF">CFK37_06975</name>
</gene>
<sequence length="620" mass="69000">MSGKHQHARQSKKQTKSAPKNKPTPKIKDFNGTLKRLVSYLKPHKIALIAVFITAIFSTIFAILSPKIMGLATTELFQSMVTKIKGDSGNGINFDYIINILLILGVLYLLSVVFQYIQQYIMAGVAQKTVYTLRKEVNEKLSRLPLQFFDSKTHGEVLSRAVNDLENISSTLQQSLMQFITSIVTLIGVVVMMLTISPLMTIIVLLTVPLSFIVTKKVATRSQKYFLRQRKTLGQLNGHVEEMFSGHKVVKAYNREDQSIADFNKLNEGLYQTGWKAQFISSVISPLLKFVNNSVYVLICVIGSLLATRQAIQVGDIQAFIQYIRQFSQPITRVAGIANVIQSTIASAERVFEILDEEEEVVSSNSTEVKSPKGAVSFQDVNFGYTKDHALIDDLTINVEPGQTVAIVGPSGAGKTTLMNLLMRFYEIDNGAIKIDGIDTRTMKRSHVRNLFGMVLQDVWLFNGTIQDNIAYGRENVTKEEIIHAAKAAHADHFIRTLPDGYQTILNEEASNISVGQKQLLTISRAIIANPAILILDEATSSVDTRTEFQIQHAMNKLMNGRTSFIVAHRLSTIKNADTILVMDKGSVIEKGSHDELLAKDGFYADLYTSQYARKAQVPV</sequence>
<dbReference type="InterPro" id="IPR036640">
    <property type="entry name" value="ABC1_TM_sf"/>
</dbReference>
<evidence type="ECO:0000256" key="3">
    <source>
        <dbReference type="ARBA" id="ARBA00022475"/>
    </source>
</evidence>
<keyword evidence="5" id="KW-0547">Nucleotide-binding</keyword>
<feature type="domain" description="ABC transporter" evidence="11">
    <location>
        <begin position="376"/>
        <end position="610"/>
    </location>
</feature>
<dbReference type="Pfam" id="PF00664">
    <property type="entry name" value="ABC_membrane"/>
    <property type="match status" value="1"/>
</dbReference>
<keyword evidence="7 10" id="KW-1133">Transmembrane helix</keyword>
<accession>A0A220U1D8</accession>
<dbReference type="GO" id="GO:0016887">
    <property type="term" value="F:ATP hydrolysis activity"/>
    <property type="evidence" value="ECO:0007669"/>
    <property type="project" value="InterPro"/>
</dbReference>
<dbReference type="GO" id="GO:0015421">
    <property type="term" value="F:ABC-type oligopeptide transporter activity"/>
    <property type="evidence" value="ECO:0007669"/>
    <property type="project" value="TreeGrafter"/>
</dbReference>
<evidence type="ECO:0000256" key="10">
    <source>
        <dbReference type="SAM" id="Phobius"/>
    </source>
</evidence>
<feature type="region of interest" description="Disordered" evidence="9">
    <location>
        <begin position="1"/>
        <end position="28"/>
    </location>
</feature>
<dbReference type="KEGG" id="vil:CFK37_06975"/>
<comment type="subcellular location">
    <subcellularLocation>
        <location evidence="1">Cell membrane</location>
        <topology evidence="1">Multi-pass membrane protein</topology>
    </subcellularLocation>
</comment>
<evidence type="ECO:0000256" key="1">
    <source>
        <dbReference type="ARBA" id="ARBA00004651"/>
    </source>
</evidence>
<dbReference type="InterPro" id="IPR003439">
    <property type="entry name" value="ABC_transporter-like_ATP-bd"/>
</dbReference>
<dbReference type="PROSITE" id="PS00211">
    <property type="entry name" value="ABC_TRANSPORTER_1"/>
    <property type="match status" value="1"/>
</dbReference>
<dbReference type="InterPro" id="IPR039421">
    <property type="entry name" value="Type_1_exporter"/>
</dbReference>
<evidence type="ECO:0000256" key="2">
    <source>
        <dbReference type="ARBA" id="ARBA00022448"/>
    </source>
</evidence>
<evidence type="ECO:0000256" key="4">
    <source>
        <dbReference type="ARBA" id="ARBA00022692"/>
    </source>
</evidence>
<dbReference type="SMART" id="SM00382">
    <property type="entry name" value="AAA"/>
    <property type="match status" value="1"/>
</dbReference>
<dbReference type="GO" id="GO:0005886">
    <property type="term" value="C:plasma membrane"/>
    <property type="evidence" value="ECO:0007669"/>
    <property type="project" value="UniProtKB-SubCell"/>
</dbReference>
<keyword evidence="4 10" id="KW-0812">Transmembrane</keyword>
<evidence type="ECO:0000256" key="5">
    <source>
        <dbReference type="ARBA" id="ARBA00022741"/>
    </source>
</evidence>
<feature type="transmembrane region" description="Helical" evidence="10">
    <location>
        <begin position="96"/>
        <end position="117"/>
    </location>
</feature>
<dbReference type="Gene3D" id="1.20.1560.10">
    <property type="entry name" value="ABC transporter type 1, transmembrane domain"/>
    <property type="match status" value="1"/>
</dbReference>
<evidence type="ECO:0000256" key="9">
    <source>
        <dbReference type="SAM" id="MobiDB-lite"/>
    </source>
</evidence>
<dbReference type="InterPro" id="IPR027417">
    <property type="entry name" value="P-loop_NTPase"/>
</dbReference>
<feature type="compositionally biased region" description="Basic residues" evidence="9">
    <location>
        <begin position="1"/>
        <end position="15"/>
    </location>
</feature>
<dbReference type="InterPro" id="IPR017871">
    <property type="entry name" value="ABC_transporter-like_CS"/>
</dbReference>
<dbReference type="RefSeq" id="WP_089061179.1">
    <property type="nucleotide sequence ID" value="NZ_CP022315.1"/>
</dbReference>
<dbReference type="Proteomes" id="UP000198312">
    <property type="component" value="Chromosome"/>
</dbReference>
<dbReference type="Pfam" id="PF00005">
    <property type="entry name" value="ABC_tran"/>
    <property type="match status" value="1"/>
</dbReference>
<dbReference type="CDD" id="cd18547">
    <property type="entry name" value="ABC_6TM_Tm288_like"/>
    <property type="match status" value="1"/>
</dbReference>
<evidence type="ECO:0000256" key="7">
    <source>
        <dbReference type="ARBA" id="ARBA00022989"/>
    </source>
</evidence>
<dbReference type="EMBL" id="CP022315">
    <property type="protein sequence ID" value="ASK61919.1"/>
    <property type="molecule type" value="Genomic_DNA"/>
</dbReference>
<dbReference type="PROSITE" id="PS50893">
    <property type="entry name" value="ABC_TRANSPORTER_2"/>
    <property type="match status" value="1"/>
</dbReference>
<keyword evidence="8 10" id="KW-0472">Membrane</keyword>
<evidence type="ECO:0000259" key="12">
    <source>
        <dbReference type="PROSITE" id="PS50929"/>
    </source>
</evidence>
<dbReference type="GO" id="GO:0005524">
    <property type="term" value="F:ATP binding"/>
    <property type="evidence" value="ECO:0007669"/>
    <property type="project" value="UniProtKB-KW"/>
</dbReference>
<dbReference type="PROSITE" id="PS50929">
    <property type="entry name" value="ABC_TM1F"/>
    <property type="match status" value="1"/>
</dbReference>
<dbReference type="AlphaFoldDB" id="A0A220U1D8"/>
<name>A0A220U1D8_9BACI</name>
<evidence type="ECO:0000256" key="8">
    <source>
        <dbReference type="ARBA" id="ARBA00023136"/>
    </source>
</evidence>
<dbReference type="SUPFAM" id="SSF90123">
    <property type="entry name" value="ABC transporter transmembrane region"/>
    <property type="match status" value="1"/>
</dbReference>
<evidence type="ECO:0000313" key="14">
    <source>
        <dbReference type="Proteomes" id="UP000198312"/>
    </source>
</evidence>
<evidence type="ECO:0000313" key="13">
    <source>
        <dbReference type="EMBL" id="ASK61919.1"/>
    </source>
</evidence>
<organism evidence="13 14">
    <name type="scientific">Virgibacillus phasianinus</name>
    <dbReference type="NCBI Taxonomy" id="2017483"/>
    <lineage>
        <taxon>Bacteria</taxon>
        <taxon>Bacillati</taxon>
        <taxon>Bacillota</taxon>
        <taxon>Bacilli</taxon>
        <taxon>Bacillales</taxon>
        <taxon>Bacillaceae</taxon>
        <taxon>Virgibacillus</taxon>
    </lineage>
</organism>
<keyword evidence="14" id="KW-1185">Reference proteome</keyword>
<feature type="domain" description="ABC transmembrane type-1" evidence="12">
    <location>
        <begin position="49"/>
        <end position="343"/>
    </location>
</feature>
<reference evidence="13 14" key="1">
    <citation type="submission" date="2017-07" db="EMBL/GenBank/DDBJ databases">
        <title>Virgibacillus sp. LM2416.</title>
        <authorList>
            <person name="Tak E.J."/>
            <person name="Bae J.-W."/>
        </authorList>
    </citation>
    <scope>NUCLEOTIDE SEQUENCE [LARGE SCALE GENOMIC DNA]</scope>
    <source>
        <strain evidence="13 14">LM2416</strain>
    </source>
</reference>
<dbReference type="SUPFAM" id="SSF52540">
    <property type="entry name" value="P-loop containing nucleoside triphosphate hydrolases"/>
    <property type="match status" value="1"/>
</dbReference>
<dbReference type="OrthoDB" id="9770415at2"/>
<evidence type="ECO:0000256" key="6">
    <source>
        <dbReference type="ARBA" id="ARBA00022840"/>
    </source>
</evidence>
<dbReference type="InterPro" id="IPR003593">
    <property type="entry name" value="AAA+_ATPase"/>
</dbReference>
<evidence type="ECO:0000259" key="11">
    <source>
        <dbReference type="PROSITE" id="PS50893"/>
    </source>
</evidence>
<keyword evidence="6" id="KW-0067">ATP-binding</keyword>
<keyword evidence="2" id="KW-0813">Transport</keyword>
<dbReference type="InterPro" id="IPR011527">
    <property type="entry name" value="ABC1_TM_dom"/>
</dbReference>
<dbReference type="PANTHER" id="PTHR43394:SF1">
    <property type="entry name" value="ATP-BINDING CASSETTE SUB-FAMILY B MEMBER 10, MITOCHONDRIAL"/>
    <property type="match status" value="1"/>
</dbReference>
<dbReference type="FunFam" id="3.40.50.300:FF:000287">
    <property type="entry name" value="Multidrug ABC transporter ATP-binding protein"/>
    <property type="match status" value="1"/>
</dbReference>
<dbReference type="FunFam" id="1.20.1560.10:FF:000011">
    <property type="entry name" value="Multidrug ABC transporter ATP-binding protein"/>
    <property type="match status" value="1"/>
</dbReference>
<dbReference type="PANTHER" id="PTHR43394">
    <property type="entry name" value="ATP-DEPENDENT PERMEASE MDL1, MITOCHONDRIAL"/>
    <property type="match status" value="1"/>
</dbReference>
<protein>
    <submittedName>
        <fullName evidence="13">ABC transporter</fullName>
    </submittedName>
</protein>
<dbReference type="CDD" id="cd03254">
    <property type="entry name" value="ABCC_Glucan_exporter_like"/>
    <property type="match status" value="1"/>
</dbReference>
<dbReference type="Gene3D" id="3.40.50.300">
    <property type="entry name" value="P-loop containing nucleotide triphosphate hydrolases"/>
    <property type="match status" value="1"/>
</dbReference>
<feature type="transmembrane region" description="Helical" evidence="10">
    <location>
        <begin position="46"/>
        <end position="64"/>
    </location>
</feature>
<keyword evidence="3" id="KW-1003">Cell membrane</keyword>
<proteinExistence type="predicted"/>